<feature type="domain" description="DUF7745" evidence="1">
    <location>
        <begin position="17"/>
        <end position="131"/>
    </location>
</feature>
<keyword evidence="3" id="KW-1185">Reference proteome</keyword>
<dbReference type="AlphaFoldDB" id="A0A7J9D2B8"/>
<comment type="caution">
    <text evidence="2">The sequence shown here is derived from an EMBL/GenBank/DDBJ whole genome shotgun (WGS) entry which is preliminary data.</text>
</comment>
<feature type="non-terminal residue" evidence="2">
    <location>
        <position position="149"/>
    </location>
</feature>
<evidence type="ECO:0000313" key="3">
    <source>
        <dbReference type="Proteomes" id="UP000593579"/>
    </source>
</evidence>
<gene>
    <name evidence="2" type="ORF">Gogos_022094</name>
</gene>
<dbReference type="PANTHER" id="PTHR48200">
    <property type="entry name" value="PROTEIN, PUTATIVE-RELATED"/>
    <property type="match status" value="1"/>
</dbReference>
<dbReference type="EMBL" id="JABEZY010263694">
    <property type="protein sequence ID" value="MBA0754748.1"/>
    <property type="molecule type" value="Genomic_DNA"/>
</dbReference>
<dbReference type="Proteomes" id="UP000593579">
    <property type="component" value="Unassembled WGS sequence"/>
</dbReference>
<sequence length="149" mass="17227">HCRRVPTIFCCSGIQVDKAYSRAANVPTFLKRLISITRMSRQSVAAQIKQKEDSKCISWKFLRDLILVHPDMKKRVDVFALSIYRLVIFPKALGYIDDAILDLFDQLDKKVTPIPTILAETFRSLNACRRAELLSVERIRGYAKTRQHF</sequence>
<organism evidence="2 3">
    <name type="scientific">Gossypium gossypioides</name>
    <name type="common">Mexican cotton</name>
    <name type="synonym">Selera gossypioides</name>
    <dbReference type="NCBI Taxonomy" id="34282"/>
    <lineage>
        <taxon>Eukaryota</taxon>
        <taxon>Viridiplantae</taxon>
        <taxon>Streptophyta</taxon>
        <taxon>Embryophyta</taxon>
        <taxon>Tracheophyta</taxon>
        <taxon>Spermatophyta</taxon>
        <taxon>Magnoliopsida</taxon>
        <taxon>eudicotyledons</taxon>
        <taxon>Gunneridae</taxon>
        <taxon>Pentapetalae</taxon>
        <taxon>rosids</taxon>
        <taxon>malvids</taxon>
        <taxon>Malvales</taxon>
        <taxon>Malvaceae</taxon>
        <taxon>Malvoideae</taxon>
        <taxon>Gossypium</taxon>
    </lineage>
</organism>
<name>A0A7J9D2B8_GOSGO</name>
<proteinExistence type="predicted"/>
<dbReference type="PANTHER" id="PTHR48200:SF1">
    <property type="entry name" value="AMINOTRANSFERASE-LIKE PLANT MOBILE DOMAIN-CONTAINING PROTEIN"/>
    <property type="match status" value="1"/>
</dbReference>
<reference evidence="2 3" key="1">
    <citation type="journal article" date="2019" name="Genome Biol. Evol.">
        <title>Insights into the evolution of the New World diploid cottons (Gossypium, subgenus Houzingenia) based on genome sequencing.</title>
        <authorList>
            <person name="Grover C.E."/>
            <person name="Arick M.A. 2nd"/>
            <person name="Thrash A."/>
            <person name="Conover J.L."/>
            <person name="Sanders W.S."/>
            <person name="Peterson D.G."/>
            <person name="Frelichowski J.E."/>
            <person name="Scheffler J.A."/>
            <person name="Scheffler B.E."/>
            <person name="Wendel J.F."/>
        </authorList>
    </citation>
    <scope>NUCLEOTIDE SEQUENCE [LARGE SCALE GENOMIC DNA]</scope>
    <source>
        <strain evidence="2">5</strain>
        <tissue evidence="2">Leaf</tissue>
    </source>
</reference>
<protein>
    <recommendedName>
        <fullName evidence="1">DUF7745 domain-containing protein</fullName>
    </recommendedName>
</protein>
<dbReference type="InterPro" id="IPR056647">
    <property type="entry name" value="DUF7745"/>
</dbReference>
<dbReference type="Pfam" id="PF24924">
    <property type="entry name" value="DUF7745"/>
    <property type="match status" value="1"/>
</dbReference>
<evidence type="ECO:0000313" key="2">
    <source>
        <dbReference type="EMBL" id="MBA0754748.1"/>
    </source>
</evidence>
<evidence type="ECO:0000259" key="1">
    <source>
        <dbReference type="Pfam" id="PF24924"/>
    </source>
</evidence>
<accession>A0A7J9D2B8</accession>